<keyword evidence="3" id="KW-0677">Repeat</keyword>
<evidence type="ECO:0000256" key="7">
    <source>
        <dbReference type="PROSITE-ProRule" id="PRU00042"/>
    </source>
</evidence>
<evidence type="ECO:0000256" key="5">
    <source>
        <dbReference type="ARBA" id="ARBA00022833"/>
    </source>
</evidence>
<dbReference type="Pfam" id="PF00096">
    <property type="entry name" value="zf-C2H2"/>
    <property type="match status" value="1"/>
</dbReference>
<dbReference type="InterPro" id="IPR007219">
    <property type="entry name" value="XnlR_reg_dom"/>
</dbReference>
<keyword evidence="2" id="KW-0479">Metal-binding</keyword>
<dbReference type="Proteomes" id="UP000785200">
    <property type="component" value="Unassembled WGS sequence"/>
</dbReference>
<dbReference type="OrthoDB" id="1405595at2759"/>
<dbReference type="PROSITE" id="PS50157">
    <property type="entry name" value="ZINC_FINGER_C2H2_2"/>
    <property type="match status" value="2"/>
</dbReference>
<dbReference type="EMBL" id="VNKQ01000004">
    <property type="protein sequence ID" value="KAG0651214.1"/>
    <property type="molecule type" value="Genomic_DNA"/>
</dbReference>
<keyword evidence="5" id="KW-0862">Zinc</keyword>
<feature type="compositionally biased region" description="Polar residues" evidence="8">
    <location>
        <begin position="117"/>
        <end position="140"/>
    </location>
</feature>
<keyword evidence="4 7" id="KW-0863">Zinc-finger</keyword>
<evidence type="ECO:0000259" key="9">
    <source>
        <dbReference type="PROSITE" id="PS50157"/>
    </source>
</evidence>
<accession>A0A9P6VPE1</accession>
<evidence type="ECO:0000256" key="3">
    <source>
        <dbReference type="ARBA" id="ARBA00022737"/>
    </source>
</evidence>
<sequence length="928" mass="103455">MTDSLPASSPTSATALVKEFRCSFGHCTKSFSRAEHLHRHALNHNDGNGTTCARCNAVFKRKDLLDRHMQRHKEKDDEAGGEGMGKLLTRKRLWRDSNGAIIADRRPEHEKKRKRASMTSQDTNSPSRQSRPLESNTPPTNDARAPLSPPTSDPTGSEANGNARNAVSVSADDQWPAHMDDTILPLEDTVMDSFDFLCNASWGTQPLQDSQGGDADLPYDDIFMPDTEAASFNMPFTTMQYYNWLFGNDPWQTAGYDPMGPSAHSQSARPAPHVSNIGSLLTGYDDSHRAGLPPQHDIPHRTALPNWSSSDYSSSSADRHDNAVSKSAELLLMLQSGQSHPPPYTSDIRSSISDESIAQSHGLGSMNNQYLPTPISNRSQDATMDHGQPRRTRKLPIIDETAREAVLSLIIQAHPKSSDGIDITTDHPLLTMDSLQQWSDLFFGHFNVSYPLFHQATFDPSQTEPLLLTAVLLLGATYSSKDDHLFSICIHNVMRTQIFGSVAFTTRPTLWILQTVLLVECFGKSRAGQLQHDMSHLFHGLLINLIRRSDCQSARCRAFNDGDVDPHTKWIAEVEAEQKRRLALLCFMWDTQHAVLFSQSLCMNAAELKLSLPWDIALWEADTVEEWQAASLKAPSPPLYLSVLKSYINPGPNSRTPKLNGLSRVLMLHGLMSVAWDLDRRDQTSLGIAITGASDSWQSRIARSYDTWKSDFDNYTKESLILLEGSPERDEFQKFCTANLAIYHAAHIILNVEIIDLQIYAGASHIIGRPVTRADRDRSRQRIESWAKQGSTSAAKAGSHAARILRDGIRKLKHWDVDDVFHYPWCLYLASLTCWAFQVASKAGLGSENGEQGDNSDDDDAEWDSKAEMNALVSAMTRSNLEDLWRVAGKYRTSDLPRVMAKHLASTRWAVVQEAMIVLRGLIGKDKS</sequence>
<evidence type="ECO:0000313" key="10">
    <source>
        <dbReference type="EMBL" id="KAG0651214.1"/>
    </source>
</evidence>
<feature type="domain" description="C2H2-type" evidence="9">
    <location>
        <begin position="20"/>
        <end position="49"/>
    </location>
</feature>
<dbReference type="SUPFAM" id="SSF57667">
    <property type="entry name" value="beta-beta-alpha zinc fingers"/>
    <property type="match status" value="1"/>
</dbReference>
<dbReference type="CDD" id="cd12148">
    <property type="entry name" value="fungal_TF_MHR"/>
    <property type="match status" value="1"/>
</dbReference>
<dbReference type="PANTHER" id="PTHR40626:SF18">
    <property type="entry name" value="NICOTINATE CATABOLISM CLUSTER-SPECIFIC TRANSCRIPTION FACTOR"/>
    <property type="match status" value="1"/>
</dbReference>
<evidence type="ECO:0000256" key="1">
    <source>
        <dbReference type="ARBA" id="ARBA00004123"/>
    </source>
</evidence>
<feature type="domain" description="C2H2-type" evidence="9">
    <location>
        <begin position="50"/>
        <end position="77"/>
    </location>
</feature>
<evidence type="ECO:0000256" key="6">
    <source>
        <dbReference type="ARBA" id="ARBA00023242"/>
    </source>
</evidence>
<evidence type="ECO:0000313" key="11">
    <source>
        <dbReference type="Proteomes" id="UP000785200"/>
    </source>
</evidence>
<evidence type="ECO:0000256" key="2">
    <source>
        <dbReference type="ARBA" id="ARBA00022723"/>
    </source>
</evidence>
<protein>
    <submittedName>
        <fullName evidence="10">Nicotinate catabolism cluster-specific transcription factor</fullName>
    </submittedName>
</protein>
<reference evidence="10" key="1">
    <citation type="submission" date="2019-07" db="EMBL/GenBank/DDBJ databases">
        <title>Hyphodiscus hymeniophilus genome sequencing and assembly.</title>
        <authorList>
            <person name="Kramer G."/>
            <person name="Nodwell J."/>
        </authorList>
    </citation>
    <scope>NUCLEOTIDE SEQUENCE</scope>
    <source>
        <strain evidence="10">ATCC 34498</strain>
    </source>
</reference>
<dbReference type="InterPro" id="IPR051059">
    <property type="entry name" value="VerF-like"/>
</dbReference>
<dbReference type="GO" id="GO:0000978">
    <property type="term" value="F:RNA polymerase II cis-regulatory region sequence-specific DNA binding"/>
    <property type="evidence" value="ECO:0007669"/>
    <property type="project" value="InterPro"/>
</dbReference>
<proteinExistence type="predicted"/>
<dbReference type="PROSITE" id="PS00028">
    <property type="entry name" value="ZINC_FINGER_C2H2_1"/>
    <property type="match status" value="2"/>
</dbReference>
<dbReference type="GO" id="GO:0008270">
    <property type="term" value="F:zinc ion binding"/>
    <property type="evidence" value="ECO:0007669"/>
    <property type="project" value="UniProtKB-KW"/>
</dbReference>
<feature type="region of interest" description="Disordered" evidence="8">
    <location>
        <begin position="98"/>
        <end position="173"/>
    </location>
</feature>
<dbReference type="AlphaFoldDB" id="A0A9P6VPE1"/>
<dbReference type="GO" id="GO:0000981">
    <property type="term" value="F:DNA-binding transcription factor activity, RNA polymerase II-specific"/>
    <property type="evidence" value="ECO:0007669"/>
    <property type="project" value="InterPro"/>
</dbReference>
<dbReference type="SMART" id="SM00355">
    <property type="entry name" value="ZnF_C2H2"/>
    <property type="match status" value="2"/>
</dbReference>
<dbReference type="InterPro" id="IPR013087">
    <property type="entry name" value="Znf_C2H2_type"/>
</dbReference>
<evidence type="ECO:0000256" key="4">
    <source>
        <dbReference type="ARBA" id="ARBA00022771"/>
    </source>
</evidence>
<feature type="compositionally biased region" description="Polar residues" evidence="8">
    <location>
        <begin position="153"/>
        <end position="168"/>
    </location>
</feature>
<dbReference type="Pfam" id="PF04082">
    <property type="entry name" value="Fungal_trans"/>
    <property type="match status" value="1"/>
</dbReference>
<dbReference type="GO" id="GO:0006351">
    <property type="term" value="P:DNA-templated transcription"/>
    <property type="evidence" value="ECO:0007669"/>
    <property type="project" value="InterPro"/>
</dbReference>
<dbReference type="PANTHER" id="PTHR40626">
    <property type="entry name" value="MIP31509P"/>
    <property type="match status" value="1"/>
</dbReference>
<name>A0A9P6VPE1_9HELO</name>
<comment type="caution">
    <text evidence="10">The sequence shown here is derived from an EMBL/GenBank/DDBJ whole genome shotgun (WGS) entry which is preliminary data.</text>
</comment>
<keyword evidence="6" id="KW-0539">Nucleus</keyword>
<comment type="subcellular location">
    <subcellularLocation>
        <location evidence="1">Nucleus</location>
    </subcellularLocation>
</comment>
<dbReference type="Gene3D" id="3.30.160.60">
    <property type="entry name" value="Classic Zinc Finger"/>
    <property type="match status" value="1"/>
</dbReference>
<dbReference type="InterPro" id="IPR036236">
    <property type="entry name" value="Znf_C2H2_sf"/>
</dbReference>
<gene>
    <name evidence="10" type="ORF">D0Z07_1525</name>
</gene>
<evidence type="ECO:0000256" key="8">
    <source>
        <dbReference type="SAM" id="MobiDB-lite"/>
    </source>
</evidence>
<dbReference type="GO" id="GO:0005634">
    <property type="term" value="C:nucleus"/>
    <property type="evidence" value="ECO:0007669"/>
    <property type="project" value="UniProtKB-SubCell"/>
</dbReference>
<keyword evidence="11" id="KW-1185">Reference proteome</keyword>
<feature type="region of interest" description="Disordered" evidence="8">
    <location>
        <begin position="260"/>
        <end position="321"/>
    </location>
</feature>
<dbReference type="GO" id="GO:0000785">
    <property type="term" value="C:chromatin"/>
    <property type="evidence" value="ECO:0007669"/>
    <property type="project" value="TreeGrafter"/>
</dbReference>
<organism evidence="10 11">
    <name type="scientific">Hyphodiscus hymeniophilus</name>
    <dbReference type="NCBI Taxonomy" id="353542"/>
    <lineage>
        <taxon>Eukaryota</taxon>
        <taxon>Fungi</taxon>
        <taxon>Dikarya</taxon>
        <taxon>Ascomycota</taxon>
        <taxon>Pezizomycotina</taxon>
        <taxon>Leotiomycetes</taxon>
        <taxon>Helotiales</taxon>
        <taxon>Hyphodiscaceae</taxon>
        <taxon>Hyphodiscus</taxon>
    </lineage>
</organism>